<evidence type="ECO:0000313" key="8">
    <source>
        <dbReference type="EMBL" id="CAJ0578739.1"/>
    </source>
</evidence>
<comment type="caution">
    <text evidence="8">The sequence shown here is derived from an EMBL/GenBank/DDBJ whole genome shotgun (WGS) entry which is preliminary data.</text>
</comment>
<protein>
    <submittedName>
        <fullName evidence="8">Uncharacterized protein</fullName>
    </submittedName>
</protein>
<evidence type="ECO:0000256" key="3">
    <source>
        <dbReference type="ARBA" id="ARBA00022692"/>
    </source>
</evidence>
<keyword evidence="3 7" id="KW-0812">Transmembrane</keyword>
<reference evidence="8" key="1">
    <citation type="submission" date="2023-06" db="EMBL/GenBank/DDBJ databases">
        <authorList>
            <person name="Delattre M."/>
        </authorList>
    </citation>
    <scope>NUCLEOTIDE SEQUENCE</scope>
    <source>
        <strain evidence="8">AF72</strain>
    </source>
</reference>
<evidence type="ECO:0000256" key="7">
    <source>
        <dbReference type="SAM" id="Phobius"/>
    </source>
</evidence>
<keyword evidence="9" id="KW-1185">Reference proteome</keyword>
<dbReference type="PANTHER" id="PTHR21716">
    <property type="entry name" value="TRANSMEMBRANE PROTEIN"/>
    <property type="match status" value="1"/>
</dbReference>
<feature type="transmembrane region" description="Helical" evidence="7">
    <location>
        <begin position="291"/>
        <end position="313"/>
    </location>
</feature>
<dbReference type="EMBL" id="CATQJA010002654">
    <property type="protein sequence ID" value="CAJ0578739.1"/>
    <property type="molecule type" value="Genomic_DNA"/>
</dbReference>
<dbReference type="GO" id="GO:0016020">
    <property type="term" value="C:membrane"/>
    <property type="evidence" value="ECO:0007669"/>
    <property type="project" value="UniProtKB-SubCell"/>
</dbReference>
<dbReference type="InterPro" id="IPR002549">
    <property type="entry name" value="AI-2E-like"/>
</dbReference>
<feature type="non-terminal residue" evidence="8">
    <location>
        <position position="363"/>
    </location>
</feature>
<feature type="region of interest" description="Disordered" evidence="6">
    <location>
        <begin position="239"/>
        <end position="268"/>
    </location>
</feature>
<accession>A0AA36D2H6</accession>
<evidence type="ECO:0000313" key="9">
    <source>
        <dbReference type="Proteomes" id="UP001177023"/>
    </source>
</evidence>
<feature type="transmembrane region" description="Helical" evidence="7">
    <location>
        <begin position="163"/>
        <end position="181"/>
    </location>
</feature>
<feature type="transmembrane region" description="Helical" evidence="7">
    <location>
        <begin position="52"/>
        <end position="69"/>
    </location>
</feature>
<dbReference type="Proteomes" id="UP001177023">
    <property type="component" value="Unassembled WGS sequence"/>
</dbReference>
<evidence type="ECO:0000256" key="4">
    <source>
        <dbReference type="ARBA" id="ARBA00022989"/>
    </source>
</evidence>
<feature type="transmembrane region" description="Helical" evidence="7">
    <location>
        <begin position="215"/>
        <end position="234"/>
    </location>
</feature>
<dbReference type="PANTHER" id="PTHR21716:SF4">
    <property type="entry name" value="TRANSMEMBRANE PROTEIN 245"/>
    <property type="match status" value="1"/>
</dbReference>
<gene>
    <name evidence="8" type="ORF">MSPICULIGERA_LOCUS16980</name>
</gene>
<feature type="transmembrane region" description="Helical" evidence="7">
    <location>
        <begin position="25"/>
        <end position="46"/>
    </location>
</feature>
<comment type="subcellular location">
    <subcellularLocation>
        <location evidence="1">Membrane</location>
        <topology evidence="1">Multi-pass membrane protein</topology>
    </subcellularLocation>
</comment>
<name>A0AA36D2H6_9BILA</name>
<evidence type="ECO:0000256" key="6">
    <source>
        <dbReference type="SAM" id="MobiDB-lite"/>
    </source>
</evidence>
<proteinExistence type="inferred from homology"/>
<comment type="similarity">
    <text evidence="2">Belongs to the autoinducer-2 exporter (AI-2E) (TC 2.A.86) family.</text>
</comment>
<organism evidence="8 9">
    <name type="scientific">Mesorhabditis spiculigera</name>
    <dbReference type="NCBI Taxonomy" id="96644"/>
    <lineage>
        <taxon>Eukaryota</taxon>
        <taxon>Metazoa</taxon>
        <taxon>Ecdysozoa</taxon>
        <taxon>Nematoda</taxon>
        <taxon>Chromadorea</taxon>
        <taxon>Rhabditida</taxon>
        <taxon>Rhabditina</taxon>
        <taxon>Rhabditomorpha</taxon>
        <taxon>Rhabditoidea</taxon>
        <taxon>Rhabditidae</taxon>
        <taxon>Mesorhabditinae</taxon>
        <taxon>Mesorhabditis</taxon>
    </lineage>
</organism>
<dbReference type="AlphaFoldDB" id="A0AA36D2H6"/>
<feature type="compositionally biased region" description="Low complexity" evidence="6">
    <location>
        <begin position="252"/>
        <end position="262"/>
    </location>
</feature>
<evidence type="ECO:0000256" key="5">
    <source>
        <dbReference type="ARBA" id="ARBA00023136"/>
    </source>
</evidence>
<sequence>MSDRGAALINRFSSNQEQRVALQQALYNAGMIIILGVVVASLVALYNMLYMFLTPMLWAVLAGTVLFPLKRRVTEVTQDWLLKLQETDTPLVIGLVVSPYKMVTHASECIYRNSMGYRGGAIVLTYILLKFLTYDRIFVDAIGMFGTTYGYVDSFLLKFTRPLVFNLLALYFIIYATWIYIQETVSKKLARALSVPIWLFILAKISTYFGPLRVLVFGATAVMLSILAAGIVRVDNESDIKTETESEEGGETEATTETAPAVAKPPAPTQQAGRVFSFSVYFRNFRHLCTLLWVVRHDSAIFLVACLFLFALLRRAGTALGIFQFISCAWNSFSDAVLPKVQRIVDITVASPLRQFFKVCLLQ</sequence>
<evidence type="ECO:0000256" key="1">
    <source>
        <dbReference type="ARBA" id="ARBA00004141"/>
    </source>
</evidence>
<keyword evidence="4 7" id="KW-1133">Transmembrane helix</keyword>
<evidence type="ECO:0000256" key="2">
    <source>
        <dbReference type="ARBA" id="ARBA00009773"/>
    </source>
</evidence>
<keyword evidence="5 7" id="KW-0472">Membrane</keyword>